<dbReference type="SUPFAM" id="SSF57701">
    <property type="entry name" value="Zn2/Cys6 DNA-binding domain"/>
    <property type="match status" value="1"/>
</dbReference>
<evidence type="ECO:0000313" key="6">
    <source>
        <dbReference type="Proteomes" id="UP000800035"/>
    </source>
</evidence>
<gene>
    <name evidence="5" type="ORF">CC80DRAFT_306734</name>
</gene>
<feature type="domain" description="Zn(2)-C6 fungal-type" evidence="4">
    <location>
        <begin position="20"/>
        <end position="50"/>
    </location>
</feature>
<dbReference type="InterPro" id="IPR036864">
    <property type="entry name" value="Zn2-C6_fun-type_DNA-bd_sf"/>
</dbReference>
<dbReference type="InterPro" id="IPR052783">
    <property type="entry name" value="Metabolic/Drug-Res_Regulator"/>
</dbReference>
<dbReference type="Gene3D" id="4.10.240.10">
    <property type="entry name" value="Zn(2)-C6 fungal-type DNA-binding domain"/>
    <property type="match status" value="1"/>
</dbReference>
<dbReference type="GO" id="GO:0006351">
    <property type="term" value="P:DNA-templated transcription"/>
    <property type="evidence" value="ECO:0007669"/>
    <property type="project" value="InterPro"/>
</dbReference>
<feature type="region of interest" description="Disordered" evidence="3">
    <location>
        <begin position="713"/>
        <end position="733"/>
    </location>
</feature>
<protein>
    <recommendedName>
        <fullName evidence="4">Zn(2)-C6 fungal-type domain-containing protein</fullName>
    </recommendedName>
</protein>
<dbReference type="CDD" id="cd00067">
    <property type="entry name" value="GAL4"/>
    <property type="match status" value="1"/>
</dbReference>
<dbReference type="SMART" id="SM00066">
    <property type="entry name" value="GAL4"/>
    <property type="match status" value="1"/>
</dbReference>
<dbReference type="PANTHER" id="PTHR47655">
    <property type="entry name" value="QUINIC ACID UTILIZATION ACTIVATOR"/>
    <property type="match status" value="1"/>
</dbReference>
<dbReference type="GO" id="GO:0003677">
    <property type="term" value="F:DNA binding"/>
    <property type="evidence" value="ECO:0007669"/>
    <property type="project" value="InterPro"/>
</dbReference>
<dbReference type="OrthoDB" id="3364175at2759"/>
<accession>A0A6A5U433</accession>
<reference evidence="5" key="1">
    <citation type="journal article" date="2020" name="Stud. Mycol.">
        <title>101 Dothideomycetes genomes: a test case for predicting lifestyles and emergence of pathogens.</title>
        <authorList>
            <person name="Haridas S."/>
            <person name="Albert R."/>
            <person name="Binder M."/>
            <person name="Bloem J."/>
            <person name="Labutti K."/>
            <person name="Salamov A."/>
            <person name="Andreopoulos B."/>
            <person name="Baker S."/>
            <person name="Barry K."/>
            <person name="Bills G."/>
            <person name="Bluhm B."/>
            <person name="Cannon C."/>
            <person name="Castanera R."/>
            <person name="Culley D."/>
            <person name="Daum C."/>
            <person name="Ezra D."/>
            <person name="Gonzalez J."/>
            <person name="Henrissat B."/>
            <person name="Kuo A."/>
            <person name="Liang C."/>
            <person name="Lipzen A."/>
            <person name="Lutzoni F."/>
            <person name="Magnuson J."/>
            <person name="Mondo S."/>
            <person name="Nolan M."/>
            <person name="Ohm R."/>
            <person name="Pangilinan J."/>
            <person name="Park H.-J."/>
            <person name="Ramirez L."/>
            <person name="Alfaro M."/>
            <person name="Sun H."/>
            <person name="Tritt A."/>
            <person name="Yoshinaga Y."/>
            <person name="Zwiers L.-H."/>
            <person name="Turgeon B."/>
            <person name="Goodwin S."/>
            <person name="Spatafora J."/>
            <person name="Crous P."/>
            <person name="Grigoriev I."/>
        </authorList>
    </citation>
    <scope>NUCLEOTIDE SEQUENCE</scope>
    <source>
        <strain evidence="5">CBS 675.92</strain>
    </source>
</reference>
<evidence type="ECO:0000256" key="2">
    <source>
        <dbReference type="ARBA" id="ARBA00023242"/>
    </source>
</evidence>
<dbReference type="Pfam" id="PF00172">
    <property type="entry name" value="Zn_clus"/>
    <property type="match status" value="1"/>
</dbReference>
<dbReference type="PANTHER" id="PTHR47655:SF2">
    <property type="entry name" value="QUINIC ACID UTILIZATION ACTIVATOR"/>
    <property type="match status" value="1"/>
</dbReference>
<name>A0A6A5U433_9PLEO</name>
<evidence type="ECO:0000256" key="3">
    <source>
        <dbReference type="SAM" id="MobiDB-lite"/>
    </source>
</evidence>
<dbReference type="PROSITE" id="PS50048">
    <property type="entry name" value="ZN2_CY6_FUNGAL_2"/>
    <property type="match status" value="1"/>
</dbReference>
<keyword evidence="2" id="KW-0539">Nucleus</keyword>
<sequence length="733" mass="81095">MPGQASSSERPKKRSRVSRACDQCRTAREKCDGTQPTCLTCTASSRPCTYTSAPKKRGIQPGYIRTLELALTWLFQNTDSEVVLNKEIAQEGITSVLFGRETKESNRLHKNWRRSKFCKDVDRLLSGEQVGGTDDQTPKSDDDESDAEADVVVAQTQPSIPPAEELFSPTFTSPAMSRQTLRPLNSLEAARLPPDSQPPSLTALPPSSWRLIDIYFAYTQSWLPICEKHDVLRISYSYPEHGVILSAAEASESGDHAELWSILAVATHQAKLDPHEAEELPDAEQLYGIARNLIPTELASFTAGHVKALLNLAVINMGRNKVEASWLLVGLASRILKIIERLPAARTSRLKHIRASCFLLDGFLSAQLGPAYLQRSDVENVEEDGLEEWQPWLNPIHSTSVLSRTPILGLSSFNKLLDLTDVLISVGTASDATPQQSLRLDEWKASLPGKFGHLMDDRRQTPPNPPALLLHATYLLILFVLHSSTTPISQALDLIERHHQQLGVSALPPPINCLLNHIQNHNTYNAMDQGLQLRMLQISETITRAWSATYDACPVSQPPAPAQQGRLSFGPYQVPTPESMQIPLNPPLTPVANRPGSGRKRPSTTFIDDLLPDINSTTKNRASMARGANVTNFNVLPIEDEFRRQTLQPHHSLSQAMMLPDPENFFDDLASLDGVEKLDNQPQFMENLGFAPDANMADFLAAEFGQFIPNSSNFLPQNQDDPTHLDPAFFGAT</sequence>
<dbReference type="InterPro" id="IPR007219">
    <property type="entry name" value="XnlR_reg_dom"/>
</dbReference>
<keyword evidence="1" id="KW-0479">Metal-binding</keyword>
<dbReference type="CDD" id="cd12148">
    <property type="entry name" value="fungal_TF_MHR"/>
    <property type="match status" value="1"/>
</dbReference>
<feature type="region of interest" description="Disordered" evidence="3">
    <location>
        <begin position="127"/>
        <end position="150"/>
    </location>
</feature>
<dbReference type="Pfam" id="PF04082">
    <property type="entry name" value="Fungal_trans"/>
    <property type="match status" value="1"/>
</dbReference>
<organism evidence="5 6">
    <name type="scientific">Byssothecium circinans</name>
    <dbReference type="NCBI Taxonomy" id="147558"/>
    <lineage>
        <taxon>Eukaryota</taxon>
        <taxon>Fungi</taxon>
        <taxon>Dikarya</taxon>
        <taxon>Ascomycota</taxon>
        <taxon>Pezizomycotina</taxon>
        <taxon>Dothideomycetes</taxon>
        <taxon>Pleosporomycetidae</taxon>
        <taxon>Pleosporales</taxon>
        <taxon>Massarineae</taxon>
        <taxon>Massarinaceae</taxon>
        <taxon>Byssothecium</taxon>
    </lineage>
</organism>
<dbReference type="InterPro" id="IPR001138">
    <property type="entry name" value="Zn2Cys6_DnaBD"/>
</dbReference>
<evidence type="ECO:0000256" key="1">
    <source>
        <dbReference type="ARBA" id="ARBA00022723"/>
    </source>
</evidence>
<evidence type="ECO:0000313" key="5">
    <source>
        <dbReference type="EMBL" id="KAF1959631.1"/>
    </source>
</evidence>
<dbReference type="GO" id="GO:0000981">
    <property type="term" value="F:DNA-binding transcription factor activity, RNA polymerase II-specific"/>
    <property type="evidence" value="ECO:0007669"/>
    <property type="project" value="InterPro"/>
</dbReference>
<dbReference type="PROSITE" id="PS00463">
    <property type="entry name" value="ZN2_CY6_FUNGAL_1"/>
    <property type="match status" value="1"/>
</dbReference>
<dbReference type="EMBL" id="ML976984">
    <property type="protein sequence ID" value="KAF1959631.1"/>
    <property type="molecule type" value="Genomic_DNA"/>
</dbReference>
<dbReference type="Proteomes" id="UP000800035">
    <property type="component" value="Unassembled WGS sequence"/>
</dbReference>
<keyword evidence="6" id="KW-1185">Reference proteome</keyword>
<evidence type="ECO:0000259" key="4">
    <source>
        <dbReference type="PROSITE" id="PS50048"/>
    </source>
</evidence>
<dbReference type="GO" id="GO:0045944">
    <property type="term" value="P:positive regulation of transcription by RNA polymerase II"/>
    <property type="evidence" value="ECO:0007669"/>
    <property type="project" value="TreeGrafter"/>
</dbReference>
<dbReference type="GO" id="GO:0008270">
    <property type="term" value="F:zinc ion binding"/>
    <property type="evidence" value="ECO:0007669"/>
    <property type="project" value="InterPro"/>
</dbReference>
<dbReference type="AlphaFoldDB" id="A0A6A5U433"/>
<proteinExistence type="predicted"/>